<feature type="domain" description="YspA cpYpsA-related SLOG" evidence="1">
    <location>
        <begin position="1"/>
        <end position="64"/>
    </location>
</feature>
<organism evidence="2 3">
    <name type="scientific">Salmonella phage vB_SenS_Sasha</name>
    <dbReference type="NCBI Taxonomy" id="1913114"/>
    <lineage>
        <taxon>Viruses</taxon>
        <taxon>Duplodnaviria</taxon>
        <taxon>Heunggongvirae</taxon>
        <taxon>Uroviricota</taxon>
        <taxon>Caudoviricetes</taxon>
        <taxon>Sashavirus</taxon>
        <taxon>Sashavirus sasha</taxon>
    </lineage>
</organism>
<dbReference type="InterPro" id="IPR019627">
    <property type="entry name" value="YAcAr"/>
</dbReference>
<accession>A0A1P8DTR6</accession>
<dbReference type="EMBL" id="KX987158">
    <property type="protein sequence ID" value="APU92831.1"/>
    <property type="molecule type" value="Genomic_DNA"/>
</dbReference>
<sequence>MIIVVTGGRDFNDRTAVFSALGILHKQFPITELIEGGASGVDNLCKQWAQLHSIPVRSCPAAWDDLTVPGAVVKQGKHGAYNAVAGHQRNQAMLEGEPRPTYGVVFPGGRGTADMHRRMLKAGLTVWVPYS</sequence>
<name>A0A1P8DTR6_9CAUD</name>
<dbReference type="Proteomes" id="UP000223290">
    <property type="component" value="Segment"/>
</dbReference>
<evidence type="ECO:0000313" key="3">
    <source>
        <dbReference type="Proteomes" id="UP000223290"/>
    </source>
</evidence>
<reference evidence="3" key="1">
    <citation type="submission" date="2016-10" db="EMBL/GenBank/DDBJ databases">
        <title>Complete genome of Salmonella enterica bacteriophage Sasha.</title>
        <authorList>
            <person name="Zeng C."/>
            <person name="Xie Y."/>
            <person name="Gill J.J."/>
        </authorList>
    </citation>
    <scope>NUCLEOTIDE SEQUENCE [LARGE SCALE GENOMIC DNA]</scope>
</reference>
<proteinExistence type="predicted"/>
<gene>
    <name evidence="2" type="ORF">CPTSasha_75</name>
</gene>
<keyword evidence="3" id="KW-1185">Reference proteome</keyword>
<evidence type="ECO:0000259" key="1">
    <source>
        <dbReference type="Pfam" id="PF10686"/>
    </source>
</evidence>
<evidence type="ECO:0000313" key="2">
    <source>
        <dbReference type="EMBL" id="APU92831.1"/>
    </source>
</evidence>
<dbReference type="Pfam" id="PF10686">
    <property type="entry name" value="YAcAr"/>
    <property type="match status" value="1"/>
</dbReference>
<protein>
    <recommendedName>
        <fullName evidence="1">YspA cpYpsA-related SLOG domain-containing protein</fullName>
    </recommendedName>
</protein>